<accession>A0A402CIQ4</accession>
<name>A0A402CIQ4_RHOWR</name>
<dbReference type="EMBL" id="BHYM01000077">
    <property type="protein sequence ID" value="GCE43493.1"/>
    <property type="molecule type" value="Genomic_DNA"/>
</dbReference>
<proteinExistence type="predicted"/>
<dbReference type="Proteomes" id="UP000287519">
    <property type="component" value="Unassembled WGS sequence"/>
</dbReference>
<sequence length="39" mass="4400">MDAVDRTDVHARRVVAARLRDHICHGSPLPEYAQSDVEI</sequence>
<gene>
    <name evidence="1" type="ORF">Rhow_007723</name>
</gene>
<protein>
    <submittedName>
        <fullName evidence="1">Uncharacterized protein</fullName>
    </submittedName>
</protein>
<comment type="caution">
    <text evidence="1">The sequence shown here is derived from an EMBL/GenBank/DDBJ whole genome shotgun (WGS) entry which is preliminary data.</text>
</comment>
<evidence type="ECO:0000313" key="1">
    <source>
        <dbReference type="EMBL" id="GCE43493.1"/>
    </source>
</evidence>
<evidence type="ECO:0000313" key="2">
    <source>
        <dbReference type="Proteomes" id="UP000287519"/>
    </source>
</evidence>
<keyword evidence="2" id="KW-1185">Reference proteome</keyword>
<reference evidence="1 2" key="1">
    <citation type="submission" date="2018-11" db="EMBL/GenBank/DDBJ databases">
        <title>Microbial catabolism of amino acid.</title>
        <authorList>
            <person name="Hibi M."/>
            <person name="Ogawa J."/>
        </authorList>
    </citation>
    <scope>NUCLEOTIDE SEQUENCE [LARGE SCALE GENOMIC DNA]</scope>
    <source>
        <strain evidence="1 2">C31-06</strain>
    </source>
</reference>
<organism evidence="1 2">
    <name type="scientific">Rhodococcus wratislaviensis</name>
    <name type="common">Tsukamurella wratislaviensis</name>
    <dbReference type="NCBI Taxonomy" id="44752"/>
    <lineage>
        <taxon>Bacteria</taxon>
        <taxon>Bacillati</taxon>
        <taxon>Actinomycetota</taxon>
        <taxon>Actinomycetes</taxon>
        <taxon>Mycobacteriales</taxon>
        <taxon>Nocardiaceae</taxon>
        <taxon>Rhodococcus</taxon>
    </lineage>
</organism>
<dbReference type="AlphaFoldDB" id="A0A402CIQ4"/>